<dbReference type="InterPro" id="IPR011761">
    <property type="entry name" value="ATP-grasp"/>
</dbReference>
<name>W9AMW2_9BACI</name>
<evidence type="ECO:0000256" key="3">
    <source>
        <dbReference type="ARBA" id="ARBA00005174"/>
    </source>
</evidence>
<protein>
    <recommendedName>
        <fullName evidence="4 14">Phosphoribosylamine--glycine ligase</fullName>
        <ecNumber evidence="4 14">6.3.4.13</ecNumber>
    </recommendedName>
    <alternativeName>
        <fullName evidence="14">GARS</fullName>
    </alternativeName>
    <alternativeName>
        <fullName evidence="12 14">Glycinamide ribonucleotide synthetase</fullName>
    </alternativeName>
    <alternativeName>
        <fullName evidence="13 14">Phosphoribosylglycinamide synthetase</fullName>
    </alternativeName>
</protein>
<dbReference type="PANTHER" id="PTHR43472">
    <property type="entry name" value="PHOSPHORIBOSYLAMINE--GLYCINE LIGASE"/>
    <property type="match status" value="1"/>
</dbReference>
<accession>W9AMW2</accession>
<dbReference type="GO" id="GO:0004637">
    <property type="term" value="F:phosphoribosylamine-glycine ligase activity"/>
    <property type="evidence" value="ECO:0007669"/>
    <property type="project" value="UniProtKB-UniRule"/>
</dbReference>
<dbReference type="Pfam" id="PF02844">
    <property type="entry name" value="GARS_N"/>
    <property type="match status" value="1"/>
</dbReference>
<proteinExistence type="inferred from homology"/>
<comment type="cofactor">
    <cofactor evidence="1">
        <name>Mn(2+)</name>
        <dbReference type="ChEBI" id="CHEBI:29035"/>
    </cofactor>
</comment>
<dbReference type="InterPro" id="IPR020560">
    <property type="entry name" value="PRibGlycinamide_synth_C-dom"/>
</dbReference>
<keyword evidence="5 14" id="KW-0436">Ligase</keyword>
<evidence type="ECO:0000256" key="2">
    <source>
        <dbReference type="ARBA" id="ARBA00001946"/>
    </source>
</evidence>
<evidence type="ECO:0000256" key="9">
    <source>
        <dbReference type="ARBA" id="ARBA00022840"/>
    </source>
</evidence>
<evidence type="ECO:0000313" key="18">
    <source>
        <dbReference type="Proteomes" id="UP000028863"/>
    </source>
</evidence>
<dbReference type="InterPro" id="IPR020559">
    <property type="entry name" value="PRibGlycinamide_synth_CS"/>
</dbReference>
<keyword evidence="18" id="KW-1185">Reference proteome</keyword>
<dbReference type="InterPro" id="IPR020561">
    <property type="entry name" value="PRibGlycinamid_synth_ATP-grasp"/>
</dbReference>
<dbReference type="SMART" id="SM01210">
    <property type="entry name" value="GARS_C"/>
    <property type="match status" value="1"/>
</dbReference>
<dbReference type="InterPro" id="IPR000115">
    <property type="entry name" value="PRibGlycinamide_synth"/>
</dbReference>
<dbReference type="EC" id="6.3.4.13" evidence="4 14"/>
<evidence type="ECO:0000256" key="12">
    <source>
        <dbReference type="ARBA" id="ARBA00042242"/>
    </source>
</evidence>
<evidence type="ECO:0000256" key="7">
    <source>
        <dbReference type="ARBA" id="ARBA00022741"/>
    </source>
</evidence>
<dbReference type="Proteomes" id="UP000028863">
    <property type="component" value="Unassembled WGS sequence"/>
</dbReference>
<evidence type="ECO:0000256" key="6">
    <source>
        <dbReference type="ARBA" id="ARBA00022723"/>
    </source>
</evidence>
<dbReference type="PANTHER" id="PTHR43472:SF1">
    <property type="entry name" value="PHOSPHORIBOSYLAMINE--GLYCINE LIGASE, CHLOROPLASTIC"/>
    <property type="match status" value="1"/>
</dbReference>
<reference evidence="17" key="1">
    <citation type="submission" date="2014-03" db="EMBL/GenBank/DDBJ databases">
        <title>Draft genome sequencing of Oceanobacillus picturae strain S1 isolated from human gut.</title>
        <authorList>
            <person name="Croce O."/>
            <person name="Lagier J.C."/>
            <person name="Raoult D."/>
        </authorList>
    </citation>
    <scope>NUCLEOTIDE SEQUENCE [LARGE SCALE GENOMIC DNA]</scope>
    <source>
        <strain evidence="17">S1</strain>
    </source>
</reference>
<dbReference type="Gene3D" id="3.40.50.20">
    <property type="match status" value="1"/>
</dbReference>
<comment type="pathway">
    <text evidence="3 14">Purine metabolism; IMP biosynthesis via de novo pathway; N(1)-(5-phospho-D-ribosyl)glycinamide from 5-phospho-alpha-D-ribose 1-diphosphate: step 2/2.</text>
</comment>
<keyword evidence="9 15" id="KW-0067">ATP-binding</keyword>
<sequence length="412" mass="44728">MNILVIGRGGREHSIVMKLAESERISTIYAAPGNAGMQQAECVGIDEMDIEALVAFAKEEQIDLTIVGPENPLNEEIANRFIEAGLQVFAPQKAAALLEGSKSFAKEFMNKYAVPTAAYATFTSADKAKEYIEKQGAPIVVKADGLAAGKGVIVAETKEQALAAVDEILVEKAFSDAGAKIVVEEFLSGKEFSLMAFVHEHNVYPMVPARDHKRAFDNDEGPNTGGMGAFSPVPDVTEDHLDFAMKEILQKTADGMMEEDRPFTGILYAGLMMTEDGPKVIEFNTRFGDPETQVVLPLLKNDLDQVILDVMDGKDPELEWDDSACVGVVLASQGYPGSYAKGVETPELNEADTYIVHAGTKLVDGNLVSDGGRVLLVGAKENSFELAREKVYEALNQVENGKEYFYRTDIGK</sequence>
<comment type="catalytic activity">
    <reaction evidence="14">
        <text>5-phospho-beta-D-ribosylamine + glycine + ATP = N(1)-(5-phospho-beta-D-ribosyl)glycinamide + ADP + phosphate + H(+)</text>
        <dbReference type="Rhea" id="RHEA:17453"/>
        <dbReference type="ChEBI" id="CHEBI:15378"/>
        <dbReference type="ChEBI" id="CHEBI:30616"/>
        <dbReference type="ChEBI" id="CHEBI:43474"/>
        <dbReference type="ChEBI" id="CHEBI:57305"/>
        <dbReference type="ChEBI" id="CHEBI:58681"/>
        <dbReference type="ChEBI" id="CHEBI:143788"/>
        <dbReference type="ChEBI" id="CHEBI:456216"/>
        <dbReference type="EC" id="6.3.4.13"/>
    </reaction>
</comment>
<dbReference type="UniPathway" id="UPA00074">
    <property type="reaction ID" value="UER00125"/>
</dbReference>
<dbReference type="InterPro" id="IPR037123">
    <property type="entry name" value="PRibGlycinamide_synth_C_sf"/>
</dbReference>
<evidence type="ECO:0000259" key="16">
    <source>
        <dbReference type="PROSITE" id="PS50975"/>
    </source>
</evidence>
<dbReference type="AlphaFoldDB" id="W9AMW2"/>
<evidence type="ECO:0000256" key="5">
    <source>
        <dbReference type="ARBA" id="ARBA00022598"/>
    </source>
</evidence>
<dbReference type="EMBL" id="CCAX010000002">
    <property type="protein sequence ID" value="CDO04237.1"/>
    <property type="molecule type" value="Genomic_DNA"/>
</dbReference>
<dbReference type="SUPFAM" id="SSF52440">
    <property type="entry name" value="PreATP-grasp domain"/>
    <property type="match status" value="1"/>
</dbReference>
<dbReference type="Pfam" id="PF01071">
    <property type="entry name" value="GARS_A"/>
    <property type="match status" value="1"/>
</dbReference>
<dbReference type="FunFam" id="3.30.1490.20:FF:000006">
    <property type="entry name" value="phosphoribosylamine--glycine ligase, chloroplastic-like"/>
    <property type="match status" value="1"/>
</dbReference>
<dbReference type="InterPro" id="IPR013815">
    <property type="entry name" value="ATP_grasp_subdomain_1"/>
</dbReference>
<dbReference type="PROSITE" id="PS50975">
    <property type="entry name" value="ATP_GRASP"/>
    <property type="match status" value="1"/>
</dbReference>
<dbReference type="SUPFAM" id="SSF56059">
    <property type="entry name" value="Glutathione synthetase ATP-binding domain-like"/>
    <property type="match status" value="1"/>
</dbReference>
<dbReference type="PROSITE" id="PS00184">
    <property type="entry name" value="GARS"/>
    <property type="match status" value="1"/>
</dbReference>
<evidence type="ECO:0000256" key="11">
    <source>
        <dbReference type="ARBA" id="ARBA00038345"/>
    </source>
</evidence>
<feature type="domain" description="ATP-grasp" evidence="16">
    <location>
        <begin position="106"/>
        <end position="312"/>
    </location>
</feature>
<dbReference type="Pfam" id="PF02843">
    <property type="entry name" value="GARS_C"/>
    <property type="match status" value="1"/>
</dbReference>
<dbReference type="eggNOG" id="COG0151">
    <property type="taxonomic scope" value="Bacteria"/>
</dbReference>
<dbReference type="GO" id="GO:0046872">
    <property type="term" value="F:metal ion binding"/>
    <property type="evidence" value="ECO:0007669"/>
    <property type="project" value="UniProtKB-KW"/>
</dbReference>
<dbReference type="GO" id="GO:0009113">
    <property type="term" value="P:purine nucleobase biosynthetic process"/>
    <property type="evidence" value="ECO:0007669"/>
    <property type="project" value="InterPro"/>
</dbReference>
<keyword evidence="8 14" id="KW-0658">Purine biosynthesis</keyword>
<keyword evidence="6" id="KW-0479">Metal-binding</keyword>
<evidence type="ECO:0000256" key="1">
    <source>
        <dbReference type="ARBA" id="ARBA00001936"/>
    </source>
</evidence>
<dbReference type="RefSeq" id="WP_036577265.1">
    <property type="nucleotide sequence ID" value="NZ_CABLBW010000002.1"/>
</dbReference>
<dbReference type="GO" id="GO:0006189">
    <property type="term" value="P:'de novo' IMP biosynthetic process"/>
    <property type="evidence" value="ECO:0007669"/>
    <property type="project" value="UniProtKB-UniRule"/>
</dbReference>
<keyword evidence="10" id="KW-0464">Manganese</keyword>
<comment type="caution">
    <text evidence="17">The sequence shown here is derived from an EMBL/GenBank/DDBJ whole genome shotgun (WGS) entry which is preliminary data.</text>
</comment>
<dbReference type="Gene3D" id="3.90.600.10">
    <property type="entry name" value="Phosphoribosylglycinamide synthetase, C-terminal domain"/>
    <property type="match status" value="1"/>
</dbReference>
<gene>
    <name evidence="14 17" type="primary">purD</name>
    <name evidence="17" type="ORF">BN988_02789</name>
</gene>
<dbReference type="Gene3D" id="3.30.1490.20">
    <property type="entry name" value="ATP-grasp fold, A domain"/>
    <property type="match status" value="1"/>
</dbReference>
<organism evidence="17 18">
    <name type="scientific">Oceanobacillus picturae</name>
    <dbReference type="NCBI Taxonomy" id="171693"/>
    <lineage>
        <taxon>Bacteria</taxon>
        <taxon>Bacillati</taxon>
        <taxon>Bacillota</taxon>
        <taxon>Bacilli</taxon>
        <taxon>Bacillales</taxon>
        <taxon>Bacillaceae</taxon>
        <taxon>Oceanobacillus</taxon>
    </lineage>
</organism>
<dbReference type="HAMAP" id="MF_00138">
    <property type="entry name" value="GARS"/>
    <property type="match status" value="1"/>
</dbReference>
<evidence type="ECO:0000256" key="10">
    <source>
        <dbReference type="ARBA" id="ARBA00023211"/>
    </source>
</evidence>
<dbReference type="InterPro" id="IPR016185">
    <property type="entry name" value="PreATP-grasp_dom_sf"/>
</dbReference>
<dbReference type="InterPro" id="IPR011054">
    <property type="entry name" value="Rudment_hybrid_motif"/>
</dbReference>
<dbReference type="NCBIfam" id="TIGR00877">
    <property type="entry name" value="purD"/>
    <property type="match status" value="1"/>
</dbReference>
<dbReference type="FunFam" id="3.30.470.20:FF:000018">
    <property type="entry name" value="Trifunctional purine biosynthetic protein adenosine-3"/>
    <property type="match status" value="1"/>
</dbReference>
<dbReference type="Gene3D" id="3.30.470.20">
    <property type="entry name" value="ATP-grasp fold, B domain"/>
    <property type="match status" value="1"/>
</dbReference>
<comment type="similarity">
    <text evidence="11 14">Belongs to the GARS family.</text>
</comment>
<comment type="cofactor">
    <cofactor evidence="2">
        <name>Mg(2+)</name>
        <dbReference type="ChEBI" id="CHEBI:18420"/>
    </cofactor>
</comment>
<dbReference type="SUPFAM" id="SSF51246">
    <property type="entry name" value="Rudiment single hybrid motif"/>
    <property type="match status" value="1"/>
</dbReference>
<evidence type="ECO:0000256" key="15">
    <source>
        <dbReference type="PROSITE-ProRule" id="PRU00409"/>
    </source>
</evidence>
<keyword evidence="7 15" id="KW-0547">Nucleotide-binding</keyword>
<evidence type="ECO:0000313" key="17">
    <source>
        <dbReference type="EMBL" id="CDO04237.1"/>
    </source>
</evidence>
<dbReference type="SMART" id="SM01209">
    <property type="entry name" value="GARS_A"/>
    <property type="match status" value="1"/>
</dbReference>
<evidence type="ECO:0000256" key="14">
    <source>
        <dbReference type="HAMAP-Rule" id="MF_00138"/>
    </source>
</evidence>
<dbReference type="GO" id="GO:0005524">
    <property type="term" value="F:ATP binding"/>
    <property type="evidence" value="ECO:0007669"/>
    <property type="project" value="UniProtKB-UniRule"/>
</dbReference>
<reference evidence="17" key="2">
    <citation type="submission" date="2014-03" db="EMBL/GenBank/DDBJ databases">
        <authorList>
            <person name="Urmite Genomes"/>
        </authorList>
    </citation>
    <scope>NUCLEOTIDE SEQUENCE</scope>
    <source>
        <strain evidence="17">S1</strain>
    </source>
</reference>
<evidence type="ECO:0000256" key="13">
    <source>
        <dbReference type="ARBA" id="ARBA00042864"/>
    </source>
</evidence>
<dbReference type="InterPro" id="IPR020562">
    <property type="entry name" value="PRibGlycinamide_synth_N"/>
</dbReference>
<evidence type="ECO:0000256" key="4">
    <source>
        <dbReference type="ARBA" id="ARBA00013255"/>
    </source>
</evidence>
<dbReference type="STRING" id="171693.BN988_02789"/>
<evidence type="ECO:0000256" key="8">
    <source>
        <dbReference type="ARBA" id="ARBA00022755"/>
    </source>
</evidence>